<accession>K0SYS1</accession>
<gene>
    <name evidence="2" type="ORF">THAOC_08543</name>
</gene>
<dbReference type="Proteomes" id="UP000266841">
    <property type="component" value="Unassembled WGS sequence"/>
</dbReference>
<name>K0SYS1_THAOC</name>
<organism evidence="2 3">
    <name type="scientific">Thalassiosira oceanica</name>
    <name type="common">Marine diatom</name>
    <dbReference type="NCBI Taxonomy" id="159749"/>
    <lineage>
        <taxon>Eukaryota</taxon>
        <taxon>Sar</taxon>
        <taxon>Stramenopiles</taxon>
        <taxon>Ochrophyta</taxon>
        <taxon>Bacillariophyta</taxon>
        <taxon>Coscinodiscophyceae</taxon>
        <taxon>Thalassiosirophycidae</taxon>
        <taxon>Thalassiosirales</taxon>
        <taxon>Thalassiosiraceae</taxon>
        <taxon>Thalassiosira</taxon>
    </lineage>
</organism>
<feature type="region of interest" description="Disordered" evidence="1">
    <location>
        <begin position="58"/>
        <end position="126"/>
    </location>
</feature>
<proteinExistence type="predicted"/>
<sequence>MFTSVVRARHGADVSHPSRHAVQGRDGVARIVPAGAPPDGLPDTVPQEAVVRARAELDARDSRRLRPVEGTRGEEPAEVRLPSHRLGPYDGRVEGDDARPVRGGTRVEAHGDDVGDVPAPGRRWEG</sequence>
<feature type="compositionally biased region" description="Basic and acidic residues" evidence="1">
    <location>
        <begin position="91"/>
        <end position="113"/>
    </location>
</feature>
<evidence type="ECO:0000313" key="3">
    <source>
        <dbReference type="Proteomes" id="UP000266841"/>
    </source>
</evidence>
<dbReference type="EMBL" id="AGNL01009012">
    <property type="protein sequence ID" value="EJK70124.1"/>
    <property type="molecule type" value="Genomic_DNA"/>
</dbReference>
<reference evidence="2 3" key="1">
    <citation type="journal article" date="2012" name="Genome Biol.">
        <title>Genome and low-iron response of an oceanic diatom adapted to chronic iron limitation.</title>
        <authorList>
            <person name="Lommer M."/>
            <person name="Specht M."/>
            <person name="Roy A.S."/>
            <person name="Kraemer L."/>
            <person name="Andreson R."/>
            <person name="Gutowska M.A."/>
            <person name="Wolf J."/>
            <person name="Bergner S.V."/>
            <person name="Schilhabel M.B."/>
            <person name="Klostermeier U.C."/>
            <person name="Beiko R.G."/>
            <person name="Rosenstiel P."/>
            <person name="Hippler M."/>
            <person name="Laroche J."/>
        </authorList>
    </citation>
    <scope>NUCLEOTIDE SEQUENCE [LARGE SCALE GENOMIC DNA]</scope>
    <source>
        <strain evidence="2 3">CCMP1005</strain>
    </source>
</reference>
<dbReference type="AlphaFoldDB" id="K0SYS1"/>
<evidence type="ECO:0000256" key="1">
    <source>
        <dbReference type="SAM" id="MobiDB-lite"/>
    </source>
</evidence>
<feature type="region of interest" description="Disordered" evidence="1">
    <location>
        <begin position="1"/>
        <end position="44"/>
    </location>
</feature>
<protein>
    <submittedName>
        <fullName evidence="2">Uncharacterized protein</fullName>
    </submittedName>
</protein>
<evidence type="ECO:0000313" key="2">
    <source>
        <dbReference type="EMBL" id="EJK70124.1"/>
    </source>
</evidence>
<keyword evidence="3" id="KW-1185">Reference proteome</keyword>
<feature type="compositionally biased region" description="Basic and acidic residues" evidence="1">
    <location>
        <begin position="58"/>
        <end position="78"/>
    </location>
</feature>
<comment type="caution">
    <text evidence="2">The sequence shown here is derived from an EMBL/GenBank/DDBJ whole genome shotgun (WGS) entry which is preliminary data.</text>
</comment>